<dbReference type="AlphaFoldDB" id="A0A0A9ELA5"/>
<accession>A0A0A9ELA5</accession>
<evidence type="ECO:0000256" key="1">
    <source>
        <dbReference type="SAM" id="SignalP"/>
    </source>
</evidence>
<feature type="chain" id="PRO_5002044123" evidence="1">
    <location>
        <begin position="20"/>
        <end position="55"/>
    </location>
</feature>
<sequence>MHFQSMKIWLFLVIARVFAYLGVCLEDYVKEDTWSKQKSLWSAFLTRLLPLMRKP</sequence>
<reference evidence="2" key="2">
    <citation type="journal article" date="2015" name="Data Brief">
        <title>Shoot transcriptome of the giant reed, Arundo donax.</title>
        <authorList>
            <person name="Barrero R.A."/>
            <person name="Guerrero F.D."/>
            <person name="Moolhuijzen P."/>
            <person name="Goolsby J.A."/>
            <person name="Tidwell J."/>
            <person name="Bellgard S.E."/>
            <person name="Bellgard M.I."/>
        </authorList>
    </citation>
    <scope>NUCLEOTIDE SEQUENCE</scope>
    <source>
        <tissue evidence="2">Shoot tissue taken approximately 20 cm above the soil surface</tissue>
    </source>
</reference>
<keyword evidence="1" id="KW-0732">Signal</keyword>
<reference evidence="2" key="1">
    <citation type="submission" date="2014-09" db="EMBL/GenBank/DDBJ databases">
        <authorList>
            <person name="Magalhaes I.L.F."/>
            <person name="Oliveira U."/>
            <person name="Santos F.R."/>
            <person name="Vidigal T.H.D.A."/>
            <person name="Brescovit A.D."/>
            <person name="Santos A.J."/>
        </authorList>
    </citation>
    <scope>NUCLEOTIDE SEQUENCE</scope>
    <source>
        <tissue evidence="2">Shoot tissue taken approximately 20 cm above the soil surface</tissue>
    </source>
</reference>
<organism evidence="2">
    <name type="scientific">Arundo donax</name>
    <name type="common">Giant reed</name>
    <name type="synonym">Donax arundinaceus</name>
    <dbReference type="NCBI Taxonomy" id="35708"/>
    <lineage>
        <taxon>Eukaryota</taxon>
        <taxon>Viridiplantae</taxon>
        <taxon>Streptophyta</taxon>
        <taxon>Embryophyta</taxon>
        <taxon>Tracheophyta</taxon>
        <taxon>Spermatophyta</taxon>
        <taxon>Magnoliopsida</taxon>
        <taxon>Liliopsida</taxon>
        <taxon>Poales</taxon>
        <taxon>Poaceae</taxon>
        <taxon>PACMAD clade</taxon>
        <taxon>Arundinoideae</taxon>
        <taxon>Arundineae</taxon>
        <taxon>Arundo</taxon>
    </lineage>
</organism>
<name>A0A0A9ELA5_ARUDO</name>
<feature type="signal peptide" evidence="1">
    <location>
        <begin position="1"/>
        <end position="19"/>
    </location>
</feature>
<dbReference type="EMBL" id="GBRH01197004">
    <property type="protein sequence ID" value="JAE00892.1"/>
    <property type="molecule type" value="Transcribed_RNA"/>
</dbReference>
<protein>
    <submittedName>
        <fullName evidence="2">Uncharacterized protein</fullName>
    </submittedName>
</protein>
<proteinExistence type="predicted"/>
<evidence type="ECO:0000313" key="2">
    <source>
        <dbReference type="EMBL" id="JAE00892.1"/>
    </source>
</evidence>